<gene>
    <name evidence="4" type="primary">nlpD</name>
    <name evidence="4" type="ORF">QQS39_14845</name>
</gene>
<dbReference type="InterPro" id="IPR018392">
    <property type="entry name" value="LysM"/>
</dbReference>
<keyword evidence="5" id="KW-1185">Reference proteome</keyword>
<dbReference type="GO" id="GO:0016787">
    <property type="term" value="F:hydrolase activity"/>
    <property type="evidence" value="ECO:0007669"/>
    <property type="project" value="UniProtKB-KW"/>
</dbReference>
<protein>
    <submittedName>
        <fullName evidence="4">Murein hydrolase activator NlpD</fullName>
    </submittedName>
</protein>
<dbReference type="InterPro" id="IPR011055">
    <property type="entry name" value="Dup_hybrid_motif"/>
</dbReference>
<feature type="region of interest" description="Disordered" evidence="2">
    <location>
        <begin position="36"/>
        <end position="106"/>
    </location>
</feature>
<evidence type="ECO:0000259" key="3">
    <source>
        <dbReference type="PROSITE" id="PS51782"/>
    </source>
</evidence>
<dbReference type="Pfam" id="PF01476">
    <property type="entry name" value="LysM"/>
    <property type="match status" value="1"/>
</dbReference>
<reference evidence="4 5" key="1">
    <citation type="submission" date="2023-06" db="EMBL/GenBank/DDBJ databases">
        <title>Proteus appendicitidis sp. nov., isolated from the appendiceal pus of an appendicitis patient in Yongzhou, China.</title>
        <authorList>
            <person name="Cai X."/>
        </authorList>
    </citation>
    <scope>NUCLEOTIDE SEQUENCE [LARGE SCALE GENOMIC DNA]</scope>
    <source>
        <strain evidence="4 5">HZ0627</strain>
    </source>
</reference>
<sequence>MNSESPIKHVRWAIMCSVIGFALTGCADTPYRPAPITSVNDSSSNNTVSTAPVMTNSNATPIERTTPLQSSPPPSIKVNSASSNGGMVQTQSQPRPQTSVAAQNVSTDGSGRIVYNRNYDSIPKGNYNGNTYTVKRGDTMFYIAWITDSDVKELASMNNIPEPYSLNVGQVLNIGNRQVNTGTNTNVNTSVINQSSSAGVQTAQTKPTNNGAMGPLITKPATTTPTTPPKTTTPPPTTNTNTTTAATPAPTAASGKWIWPAQGNIIESYSSAPGGNKGIDIGGTKGSPIVATAAGKVVYAGSALRGYGNLVIIKHNDEYLSAYAHNDTILVREQQNVNAGQQIATMGSSGTSSVRLHFEIRYKEKSLNPMSYLPKK</sequence>
<accession>A0ABY8Y6Z8</accession>
<dbReference type="RefSeq" id="WP_151435941.1">
    <property type="nucleotide sequence ID" value="NZ_CP127389.1"/>
</dbReference>
<dbReference type="NCBIfam" id="NF008123">
    <property type="entry name" value="PRK10871.1"/>
    <property type="match status" value="1"/>
</dbReference>
<dbReference type="SMART" id="SM00257">
    <property type="entry name" value="LysM"/>
    <property type="match status" value="1"/>
</dbReference>
<dbReference type="PANTHER" id="PTHR21666:SF263">
    <property type="entry name" value="MUREIN HYDROLASE ACTIVATOR NLPD"/>
    <property type="match status" value="1"/>
</dbReference>
<comment type="similarity">
    <text evidence="1">Belongs to the E.coli NlpD/Haemophilus LppB family.</text>
</comment>
<dbReference type="Pfam" id="PF01551">
    <property type="entry name" value="Peptidase_M23"/>
    <property type="match status" value="1"/>
</dbReference>
<feature type="domain" description="LysM" evidence="3">
    <location>
        <begin position="130"/>
        <end position="174"/>
    </location>
</feature>
<evidence type="ECO:0000256" key="2">
    <source>
        <dbReference type="SAM" id="MobiDB-lite"/>
    </source>
</evidence>
<feature type="compositionally biased region" description="Polar residues" evidence="2">
    <location>
        <begin position="198"/>
        <end position="211"/>
    </location>
</feature>
<dbReference type="InterPro" id="IPR050570">
    <property type="entry name" value="Cell_wall_metabolism_enzyme"/>
</dbReference>
<dbReference type="CDD" id="cd00118">
    <property type="entry name" value="LysM"/>
    <property type="match status" value="1"/>
</dbReference>
<feature type="compositionally biased region" description="Pro residues" evidence="2">
    <location>
        <begin position="226"/>
        <end position="237"/>
    </location>
</feature>
<dbReference type="EMBL" id="CP127389">
    <property type="protein sequence ID" value="WIV87727.1"/>
    <property type="molecule type" value="Genomic_DNA"/>
</dbReference>
<dbReference type="Gene3D" id="3.10.350.10">
    <property type="entry name" value="LysM domain"/>
    <property type="match status" value="1"/>
</dbReference>
<evidence type="ECO:0000313" key="4">
    <source>
        <dbReference type="EMBL" id="WIV87727.1"/>
    </source>
</evidence>
<evidence type="ECO:0000313" key="5">
    <source>
        <dbReference type="Proteomes" id="UP001226651"/>
    </source>
</evidence>
<dbReference type="PROSITE" id="PS51782">
    <property type="entry name" value="LYSM"/>
    <property type="match status" value="1"/>
</dbReference>
<name>A0ABY8Y6Z8_9GAMM</name>
<evidence type="ECO:0000256" key="1">
    <source>
        <dbReference type="ARBA" id="ARBA00038420"/>
    </source>
</evidence>
<feature type="compositionally biased region" description="Low complexity" evidence="2">
    <location>
        <begin position="238"/>
        <end position="252"/>
    </location>
</feature>
<feature type="region of interest" description="Disordered" evidence="2">
    <location>
        <begin position="196"/>
        <end position="252"/>
    </location>
</feature>
<keyword evidence="4" id="KW-0378">Hydrolase</keyword>
<dbReference type="Proteomes" id="UP001226651">
    <property type="component" value="Chromosome"/>
</dbReference>
<dbReference type="CDD" id="cd12797">
    <property type="entry name" value="M23_peptidase"/>
    <property type="match status" value="1"/>
</dbReference>
<feature type="compositionally biased region" description="Polar residues" evidence="2">
    <location>
        <begin position="77"/>
        <end position="106"/>
    </location>
</feature>
<dbReference type="InterPro" id="IPR036779">
    <property type="entry name" value="LysM_dom_sf"/>
</dbReference>
<dbReference type="SUPFAM" id="SSF51261">
    <property type="entry name" value="Duplicated hybrid motif"/>
    <property type="match status" value="1"/>
</dbReference>
<proteinExistence type="inferred from homology"/>
<dbReference type="Gene3D" id="2.70.70.10">
    <property type="entry name" value="Glucose Permease (Domain IIA)"/>
    <property type="match status" value="1"/>
</dbReference>
<feature type="compositionally biased region" description="Low complexity" evidence="2">
    <location>
        <begin position="37"/>
        <end position="50"/>
    </location>
</feature>
<dbReference type="InterPro" id="IPR016047">
    <property type="entry name" value="M23ase_b-sheet_dom"/>
</dbReference>
<dbReference type="PANTHER" id="PTHR21666">
    <property type="entry name" value="PEPTIDASE-RELATED"/>
    <property type="match status" value="1"/>
</dbReference>
<organism evidence="4 5">
    <name type="scientific">Proteus appendicitidis</name>
    <dbReference type="NCBI Taxonomy" id="3034648"/>
    <lineage>
        <taxon>Bacteria</taxon>
        <taxon>Pseudomonadati</taxon>
        <taxon>Pseudomonadota</taxon>
        <taxon>Gammaproteobacteria</taxon>
        <taxon>Enterobacterales</taxon>
        <taxon>Morganellaceae</taxon>
        <taxon>Proteus</taxon>
    </lineage>
</organism>